<dbReference type="InterPro" id="IPR004358">
    <property type="entry name" value="Sig_transdc_His_kin-like_C"/>
</dbReference>
<accession>A0A2W5BYG3</accession>
<dbReference type="Gene3D" id="1.10.287.130">
    <property type="match status" value="1"/>
</dbReference>
<feature type="transmembrane region" description="Helical" evidence="10">
    <location>
        <begin position="122"/>
        <end position="139"/>
    </location>
</feature>
<evidence type="ECO:0000256" key="4">
    <source>
        <dbReference type="ARBA" id="ARBA00022475"/>
    </source>
</evidence>
<dbReference type="InterPro" id="IPR036890">
    <property type="entry name" value="HATPase_C_sf"/>
</dbReference>
<dbReference type="PRINTS" id="PR00344">
    <property type="entry name" value="BCTRLSENSOR"/>
</dbReference>
<evidence type="ECO:0000256" key="10">
    <source>
        <dbReference type="SAM" id="Phobius"/>
    </source>
</evidence>
<sequence>MSDTIEEQANKKNLLQLVYLRIVAIAGQLVTVLSVQYGLGIPLPIEKMLAVIVFMAGLNFVTWMRYRRQKGITSRELFLELLLDVAALTTQLYLSGGASNPFISLFLLQVIIGAVLLRPVYAWAMFAVTFVCYLTLTYYSQGLMTAAHYHLGQYFNLHIHGMLISYVIAGFLLVLFLTRINANLKERDANLAKIARQSQEEDHIMRIGLLAAGAAHELGTPLTTISVILKDWQTLSVPESRDAQQQDINAMLGQVQRCKEIVSGILVSSGDVRGEAAKAISLKSFMDNTVHQWTALRQPQVLDYRCDISDMDIASDKVLEQILFNVFDNALESSPEWIGIHVSQTSDIWTIAVEDRGKGFSAEAIETFGKPYASEKDGHGRGLGLFLVVNTLRKLGGKVKAENTEQGAKVILEIPLSSVQIGAA</sequence>
<keyword evidence="6" id="KW-0808">Transferase</keyword>
<dbReference type="SMART" id="SM00387">
    <property type="entry name" value="HATPase_c"/>
    <property type="match status" value="1"/>
</dbReference>
<evidence type="ECO:0000256" key="6">
    <source>
        <dbReference type="ARBA" id="ARBA00022679"/>
    </source>
</evidence>
<keyword evidence="5" id="KW-0597">Phosphoprotein</keyword>
<keyword evidence="9" id="KW-0067">ATP-binding</keyword>
<evidence type="ECO:0000259" key="11">
    <source>
        <dbReference type="PROSITE" id="PS50109"/>
    </source>
</evidence>
<dbReference type="EMBL" id="QFNK01000028">
    <property type="protein sequence ID" value="PZO88115.1"/>
    <property type="molecule type" value="Genomic_DNA"/>
</dbReference>
<dbReference type="InterPro" id="IPR003594">
    <property type="entry name" value="HATPase_dom"/>
</dbReference>
<dbReference type="GO" id="GO:0000155">
    <property type="term" value="F:phosphorelay sensor kinase activity"/>
    <property type="evidence" value="ECO:0007669"/>
    <property type="project" value="InterPro"/>
</dbReference>
<dbReference type="InterPro" id="IPR036097">
    <property type="entry name" value="HisK_dim/P_sf"/>
</dbReference>
<dbReference type="GO" id="GO:0005524">
    <property type="term" value="F:ATP binding"/>
    <property type="evidence" value="ECO:0007669"/>
    <property type="project" value="UniProtKB-KW"/>
</dbReference>
<dbReference type="Pfam" id="PF25323">
    <property type="entry name" value="6TM_PilS"/>
    <property type="match status" value="1"/>
</dbReference>
<feature type="transmembrane region" description="Helical" evidence="10">
    <location>
        <begin position="100"/>
        <end position="117"/>
    </location>
</feature>
<evidence type="ECO:0000256" key="9">
    <source>
        <dbReference type="ARBA" id="ARBA00022840"/>
    </source>
</evidence>
<dbReference type="InterPro" id="IPR050980">
    <property type="entry name" value="2C_sensor_his_kinase"/>
</dbReference>
<dbReference type="SUPFAM" id="SSF55874">
    <property type="entry name" value="ATPase domain of HSP90 chaperone/DNA topoisomerase II/histidine kinase"/>
    <property type="match status" value="1"/>
</dbReference>
<keyword evidence="7" id="KW-0547">Nucleotide-binding</keyword>
<feature type="domain" description="Histidine kinase" evidence="11">
    <location>
        <begin position="213"/>
        <end position="418"/>
    </location>
</feature>
<evidence type="ECO:0000256" key="1">
    <source>
        <dbReference type="ARBA" id="ARBA00000085"/>
    </source>
</evidence>
<gene>
    <name evidence="12" type="ORF">DI626_02515</name>
</gene>
<dbReference type="EC" id="2.7.13.3" evidence="3"/>
<dbReference type="PANTHER" id="PTHR44936">
    <property type="entry name" value="SENSOR PROTEIN CREC"/>
    <property type="match status" value="1"/>
</dbReference>
<evidence type="ECO:0000313" key="13">
    <source>
        <dbReference type="Proteomes" id="UP000249557"/>
    </source>
</evidence>
<keyword evidence="4" id="KW-1003">Cell membrane</keyword>
<dbReference type="CDD" id="cd00082">
    <property type="entry name" value="HisKA"/>
    <property type="match status" value="1"/>
</dbReference>
<dbReference type="InterPro" id="IPR003661">
    <property type="entry name" value="HisK_dim/P_dom"/>
</dbReference>
<evidence type="ECO:0000256" key="7">
    <source>
        <dbReference type="ARBA" id="ARBA00022741"/>
    </source>
</evidence>
<name>A0A2W5BYG3_9BACT</name>
<evidence type="ECO:0000313" key="12">
    <source>
        <dbReference type="EMBL" id="PZO88115.1"/>
    </source>
</evidence>
<evidence type="ECO:0000256" key="5">
    <source>
        <dbReference type="ARBA" id="ARBA00022553"/>
    </source>
</evidence>
<keyword evidence="10" id="KW-0472">Membrane</keyword>
<dbReference type="InterPro" id="IPR005467">
    <property type="entry name" value="His_kinase_dom"/>
</dbReference>
<dbReference type="Pfam" id="PF02518">
    <property type="entry name" value="HATPase_c"/>
    <property type="match status" value="1"/>
</dbReference>
<reference evidence="12 13" key="1">
    <citation type="submission" date="2017-08" db="EMBL/GenBank/DDBJ databases">
        <title>Infants hospitalized years apart are colonized by the same room-sourced microbial strains.</title>
        <authorList>
            <person name="Brooks B."/>
            <person name="Olm M.R."/>
            <person name="Firek B.A."/>
            <person name="Baker R."/>
            <person name="Thomas B.C."/>
            <person name="Morowitz M.J."/>
            <person name="Banfield J.F."/>
        </authorList>
    </citation>
    <scope>NUCLEOTIDE SEQUENCE [LARGE SCALE GENOMIC DNA]</scope>
    <source>
        <strain evidence="12">S2_018_000_R2_104</strain>
    </source>
</reference>
<feature type="transmembrane region" description="Helical" evidence="10">
    <location>
        <begin position="45"/>
        <end position="65"/>
    </location>
</feature>
<dbReference type="Gene3D" id="3.30.565.10">
    <property type="entry name" value="Histidine kinase-like ATPase, C-terminal domain"/>
    <property type="match status" value="1"/>
</dbReference>
<dbReference type="Proteomes" id="UP000249557">
    <property type="component" value="Unassembled WGS sequence"/>
</dbReference>
<dbReference type="Pfam" id="PF00512">
    <property type="entry name" value="HisKA"/>
    <property type="match status" value="1"/>
</dbReference>
<dbReference type="AlphaFoldDB" id="A0A2W5BYG3"/>
<evidence type="ECO:0000256" key="2">
    <source>
        <dbReference type="ARBA" id="ARBA00004651"/>
    </source>
</evidence>
<protein>
    <recommendedName>
        <fullName evidence="3">histidine kinase</fullName>
        <ecNumber evidence="3">2.7.13.3</ecNumber>
    </recommendedName>
</protein>
<feature type="transmembrane region" description="Helical" evidence="10">
    <location>
        <begin position="159"/>
        <end position="177"/>
    </location>
</feature>
<proteinExistence type="predicted"/>
<comment type="catalytic activity">
    <reaction evidence="1">
        <text>ATP + protein L-histidine = ADP + protein N-phospho-L-histidine.</text>
        <dbReference type="EC" id="2.7.13.3"/>
    </reaction>
</comment>
<dbReference type="PROSITE" id="PS50109">
    <property type="entry name" value="HIS_KIN"/>
    <property type="match status" value="1"/>
</dbReference>
<dbReference type="SUPFAM" id="SSF47384">
    <property type="entry name" value="Homodimeric domain of signal transducing histidine kinase"/>
    <property type="match status" value="1"/>
</dbReference>
<organism evidence="12 13">
    <name type="scientific">Micavibrio aeruginosavorus</name>
    <dbReference type="NCBI Taxonomy" id="349221"/>
    <lineage>
        <taxon>Bacteria</taxon>
        <taxon>Pseudomonadati</taxon>
        <taxon>Bdellovibrionota</taxon>
        <taxon>Bdellovibrionia</taxon>
        <taxon>Bdellovibrionales</taxon>
        <taxon>Pseudobdellovibrionaceae</taxon>
        <taxon>Micavibrio</taxon>
    </lineage>
</organism>
<keyword evidence="10" id="KW-1133">Transmembrane helix</keyword>
<dbReference type="PANTHER" id="PTHR44936:SF10">
    <property type="entry name" value="SENSOR PROTEIN RSTB"/>
    <property type="match status" value="1"/>
</dbReference>
<evidence type="ECO:0000256" key="8">
    <source>
        <dbReference type="ARBA" id="ARBA00022777"/>
    </source>
</evidence>
<comment type="caution">
    <text evidence="12">The sequence shown here is derived from an EMBL/GenBank/DDBJ whole genome shotgun (WGS) entry which is preliminary data.</text>
</comment>
<keyword evidence="10" id="KW-0812">Transmembrane</keyword>
<evidence type="ECO:0000256" key="3">
    <source>
        <dbReference type="ARBA" id="ARBA00012438"/>
    </source>
</evidence>
<dbReference type="GO" id="GO:0005886">
    <property type="term" value="C:plasma membrane"/>
    <property type="evidence" value="ECO:0007669"/>
    <property type="project" value="UniProtKB-SubCell"/>
</dbReference>
<feature type="transmembrane region" description="Helical" evidence="10">
    <location>
        <begin position="18"/>
        <end position="39"/>
    </location>
</feature>
<comment type="subcellular location">
    <subcellularLocation>
        <location evidence="2">Cell membrane</location>
        <topology evidence="2">Multi-pass membrane protein</topology>
    </subcellularLocation>
</comment>
<keyword evidence="8 12" id="KW-0418">Kinase</keyword>